<comment type="caution">
    <text evidence="3">The sequence shown here is derived from an EMBL/GenBank/DDBJ whole genome shotgun (WGS) entry which is preliminary data.</text>
</comment>
<feature type="transmembrane region" description="Helical" evidence="1">
    <location>
        <begin position="94"/>
        <end position="120"/>
    </location>
</feature>
<dbReference type="Pfam" id="PF07331">
    <property type="entry name" value="TctB"/>
    <property type="match status" value="1"/>
</dbReference>
<feature type="transmembrane region" description="Helical" evidence="1">
    <location>
        <begin position="55"/>
        <end position="73"/>
    </location>
</feature>
<organism evidence="3 4">
    <name type="scientific">Thalassovita mangrovi</name>
    <dbReference type="NCBI Taxonomy" id="2692236"/>
    <lineage>
        <taxon>Bacteria</taxon>
        <taxon>Pseudomonadati</taxon>
        <taxon>Pseudomonadota</taxon>
        <taxon>Alphaproteobacteria</taxon>
        <taxon>Rhodobacterales</taxon>
        <taxon>Roseobacteraceae</taxon>
        <taxon>Thalassovita</taxon>
    </lineage>
</organism>
<keyword evidence="1" id="KW-0472">Membrane</keyword>
<keyword evidence="1" id="KW-0812">Transmembrane</keyword>
<dbReference type="RefSeq" id="WP_160975197.1">
    <property type="nucleotide sequence ID" value="NZ_WWEN01000010.1"/>
</dbReference>
<accession>A0A6L8LML2</accession>
<evidence type="ECO:0000313" key="3">
    <source>
        <dbReference type="EMBL" id="MYM57291.1"/>
    </source>
</evidence>
<gene>
    <name evidence="3" type="ORF">GR167_18380</name>
</gene>
<protein>
    <submittedName>
        <fullName evidence="3">Tripartite tricarboxylate transporter TctB family protein</fullName>
    </submittedName>
</protein>
<name>A0A6L8LML2_9RHOB</name>
<keyword evidence="4" id="KW-1185">Reference proteome</keyword>
<keyword evidence="1" id="KW-1133">Transmembrane helix</keyword>
<dbReference type="AlphaFoldDB" id="A0A6L8LML2"/>
<dbReference type="Proteomes" id="UP000479043">
    <property type="component" value="Unassembled WGS sequence"/>
</dbReference>
<dbReference type="EMBL" id="WWEN01000010">
    <property type="protein sequence ID" value="MYM57291.1"/>
    <property type="molecule type" value="Genomic_DNA"/>
</dbReference>
<proteinExistence type="predicted"/>
<feature type="domain" description="DUF1468" evidence="2">
    <location>
        <begin position="18"/>
        <end position="156"/>
    </location>
</feature>
<feature type="transmembrane region" description="Helical" evidence="1">
    <location>
        <begin position="17"/>
        <end position="35"/>
    </location>
</feature>
<reference evidence="3 4" key="1">
    <citation type="submission" date="2020-01" db="EMBL/GenBank/DDBJ databases">
        <authorList>
            <person name="Chen S."/>
        </authorList>
    </citation>
    <scope>NUCLEOTIDE SEQUENCE [LARGE SCALE GENOMIC DNA]</scope>
    <source>
        <strain evidence="3 4">GS-10</strain>
    </source>
</reference>
<sequence>MSQDELSRQIGRRSGQVIFAIAFLALSALLLSQIGDQTKWVKKTKFFAQPRFWPAVGLGGMVLFGALHLWHLPRRKLDRFDRNEVMIWAQVLEYALWFMAYVMLVPLVGYLPVTVVFMPLMVWRMGYSDRRLLWISAGLGIVIVLLFKSLLNVKIPGAALYEYLPGAMRGFFILNF</sequence>
<evidence type="ECO:0000256" key="1">
    <source>
        <dbReference type="SAM" id="Phobius"/>
    </source>
</evidence>
<dbReference type="InterPro" id="IPR009936">
    <property type="entry name" value="DUF1468"/>
</dbReference>
<evidence type="ECO:0000313" key="4">
    <source>
        <dbReference type="Proteomes" id="UP000479043"/>
    </source>
</evidence>
<feature type="transmembrane region" description="Helical" evidence="1">
    <location>
        <begin position="132"/>
        <end position="151"/>
    </location>
</feature>
<evidence type="ECO:0000259" key="2">
    <source>
        <dbReference type="Pfam" id="PF07331"/>
    </source>
</evidence>